<keyword evidence="2" id="KW-0285">Flavoprotein</keyword>
<proteinExistence type="inferred from homology"/>
<dbReference type="GO" id="GO:0004497">
    <property type="term" value="F:monooxygenase activity"/>
    <property type="evidence" value="ECO:0007669"/>
    <property type="project" value="InterPro"/>
</dbReference>
<dbReference type="OMA" id="DECFTIG"/>
<dbReference type="InterPro" id="IPR036188">
    <property type="entry name" value="FAD/NAD-bd_sf"/>
</dbReference>
<dbReference type="PANTHER" id="PTHR47356:SF2">
    <property type="entry name" value="FAD-BINDING DOMAIN-CONTAINING PROTEIN-RELATED"/>
    <property type="match status" value="1"/>
</dbReference>
<organism evidence="6 7">
    <name type="scientific">Botryosphaeria parva (strain UCR-NP2)</name>
    <name type="common">Grapevine canker fungus</name>
    <name type="synonym">Neofusicoccum parvum</name>
    <dbReference type="NCBI Taxonomy" id="1287680"/>
    <lineage>
        <taxon>Eukaryota</taxon>
        <taxon>Fungi</taxon>
        <taxon>Dikarya</taxon>
        <taxon>Ascomycota</taxon>
        <taxon>Pezizomycotina</taxon>
        <taxon>Dothideomycetes</taxon>
        <taxon>Dothideomycetes incertae sedis</taxon>
        <taxon>Botryosphaeriales</taxon>
        <taxon>Botryosphaeriaceae</taxon>
        <taxon>Neofusicoccum</taxon>
    </lineage>
</organism>
<protein>
    <submittedName>
        <fullName evidence="6">Putative fad binding domain protein</fullName>
    </submittedName>
</protein>
<evidence type="ECO:0000256" key="2">
    <source>
        <dbReference type="ARBA" id="ARBA00022630"/>
    </source>
</evidence>
<dbReference type="PANTHER" id="PTHR47356">
    <property type="entry name" value="FAD-DEPENDENT MONOOXYGENASE ASQG-RELATED"/>
    <property type="match status" value="1"/>
</dbReference>
<accession>R1E8Z1</accession>
<dbReference type="AlphaFoldDB" id="R1E8Z1"/>
<gene>
    <name evidence="6" type="ORF">UCRNP2_9065</name>
</gene>
<dbReference type="PRINTS" id="PR00420">
    <property type="entry name" value="RNGMNOXGNASE"/>
</dbReference>
<reference evidence="7" key="1">
    <citation type="journal article" date="2013" name="Genome Announc.">
        <title>Draft genome sequence of Neofusicoccum parvum isolate UCR-NP2, a fungal vascular pathogen associated with grapevine cankers.</title>
        <authorList>
            <person name="Blanco-Ulate B."/>
            <person name="Rolshausen P."/>
            <person name="Cantu D."/>
        </authorList>
    </citation>
    <scope>NUCLEOTIDE SEQUENCE [LARGE SCALE GENOMIC DNA]</scope>
    <source>
        <strain evidence="7">UCR-NP2</strain>
    </source>
</reference>
<evidence type="ECO:0000256" key="1">
    <source>
        <dbReference type="ARBA" id="ARBA00007992"/>
    </source>
</evidence>
<keyword evidence="3" id="KW-0274">FAD</keyword>
<name>R1E8Z1_BOTPV</name>
<dbReference type="Gene3D" id="3.50.50.60">
    <property type="entry name" value="FAD/NAD(P)-binding domain"/>
    <property type="match status" value="1"/>
</dbReference>
<feature type="domain" description="FAD-binding" evidence="5">
    <location>
        <begin position="5"/>
        <end position="169"/>
    </location>
</feature>
<evidence type="ECO:0000256" key="4">
    <source>
        <dbReference type="ARBA" id="ARBA00023002"/>
    </source>
</evidence>
<dbReference type="OrthoDB" id="10029326at2759"/>
<dbReference type="InterPro" id="IPR002938">
    <property type="entry name" value="FAD-bd"/>
</dbReference>
<dbReference type="SUPFAM" id="SSF51905">
    <property type="entry name" value="FAD/NAD(P)-binding domain"/>
    <property type="match status" value="1"/>
</dbReference>
<evidence type="ECO:0000256" key="3">
    <source>
        <dbReference type="ARBA" id="ARBA00022827"/>
    </source>
</evidence>
<evidence type="ECO:0000259" key="5">
    <source>
        <dbReference type="Pfam" id="PF01494"/>
    </source>
</evidence>
<keyword evidence="4" id="KW-0560">Oxidoreductase</keyword>
<dbReference type="InterPro" id="IPR050562">
    <property type="entry name" value="FAD_mOase_fung"/>
</dbReference>
<dbReference type="EMBL" id="KB916740">
    <property type="protein sequence ID" value="EOD44248.1"/>
    <property type="molecule type" value="Genomic_DNA"/>
</dbReference>
<dbReference type="Pfam" id="PF01494">
    <property type="entry name" value="FAD_binding_3"/>
    <property type="match status" value="1"/>
</dbReference>
<dbReference type="eggNOG" id="KOG2614">
    <property type="taxonomic scope" value="Eukaryota"/>
</dbReference>
<dbReference type="STRING" id="1287680.R1E8Z1"/>
<evidence type="ECO:0000313" key="7">
    <source>
        <dbReference type="Proteomes" id="UP000013521"/>
    </source>
</evidence>
<dbReference type="KEGG" id="npa:UCRNP2_9065"/>
<dbReference type="Proteomes" id="UP000013521">
    <property type="component" value="Unassembled WGS sequence"/>
</dbReference>
<dbReference type="HOGENOM" id="CLU_009665_12_1_1"/>
<evidence type="ECO:0000313" key="6">
    <source>
        <dbReference type="EMBL" id="EOD44248.1"/>
    </source>
</evidence>
<comment type="similarity">
    <text evidence="1">Belongs to the paxM FAD-dependent monooxygenase family.</text>
</comment>
<sequence>MAPKLKVIIAGGSITGLALANMLEKVGIDYVLLEAYSEIAPQVGASIGMWPYGLRILDQIGCYEPIRALIEKPLAQGILVGPDGKPLVTNSRVSDHVMERHGYPIIFVDRQAVLQILYDNLKDKSKVMLNKHVTTVAQHASGVQVTLRDGSSYVGDILVGADGVHSTTAFNVFRKGYSFLVITGPGGRVYWFIFAKLREAHRGEIPRYDKKDEEELVKRCWNDRIYKEVKFSEIFDNKISSVITALPEYVYKKWHFGRIITIGDAAHKVSEGFHVSKTW</sequence>
<dbReference type="GO" id="GO:0071949">
    <property type="term" value="F:FAD binding"/>
    <property type="evidence" value="ECO:0007669"/>
    <property type="project" value="InterPro"/>
</dbReference>